<feature type="region of interest" description="Disordered" evidence="1">
    <location>
        <begin position="1"/>
        <end position="21"/>
    </location>
</feature>
<sequence length="224" mass="24467">MINVEEKISVTSAPGVPQQRSGSMLDHAVQYADERHWDVLPGTWLEYTDGVTRCSCDLDACDAPGAHATRPNWVGHATGSATSARRMWAKEPRASVLLPTGRTFDVLEVSEAAGCLALARMERMGTGLGPVAATPLGRMYFFVLPGGAAKVPDLVRQQGWSPELIDLVVRGEGTYVPAPPTRIGTRGSVHWVRRPTEANRWLPDVDELTPHLAYACGQERRNRL</sequence>
<evidence type="ECO:0000256" key="1">
    <source>
        <dbReference type="SAM" id="MobiDB-lite"/>
    </source>
</evidence>
<proteinExistence type="predicted"/>
<dbReference type="Pfam" id="PF09250">
    <property type="entry name" value="Prim-Pol"/>
    <property type="match status" value="1"/>
</dbReference>
<dbReference type="InterPro" id="IPR015330">
    <property type="entry name" value="DNA_primase/pol_bifunc_N"/>
</dbReference>
<dbReference type="SMART" id="SM00943">
    <property type="entry name" value="Prim-Pol"/>
    <property type="match status" value="1"/>
</dbReference>
<evidence type="ECO:0000259" key="2">
    <source>
        <dbReference type="SMART" id="SM00943"/>
    </source>
</evidence>
<protein>
    <submittedName>
        <fullName evidence="3">Bifunctional DNA primase/polymerase, N-terminal</fullName>
    </submittedName>
</protein>
<dbReference type="EMBL" id="FPAB01000001">
    <property type="protein sequence ID" value="SFS32187.1"/>
    <property type="molecule type" value="Genomic_DNA"/>
</dbReference>
<feature type="domain" description="DNA primase/polymerase bifunctional N-terminal" evidence="2">
    <location>
        <begin position="28"/>
        <end position="202"/>
    </location>
</feature>
<keyword evidence="4" id="KW-1185">Reference proteome</keyword>
<dbReference type="RefSeq" id="WP_019431636.1">
    <property type="nucleotide sequence ID" value="NZ_CP054938.1"/>
</dbReference>
<dbReference type="AlphaFoldDB" id="A0A1I6NW52"/>
<reference evidence="4" key="1">
    <citation type="submission" date="2016-10" db="EMBL/GenBank/DDBJ databases">
        <authorList>
            <person name="Varghese N."/>
            <person name="Submissions S."/>
        </authorList>
    </citation>
    <scope>NUCLEOTIDE SEQUENCE [LARGE SCALE GENOMIC DNA]</scope>
    <source>
        <strain evidence="4">CGMCC 4.7047</strain>
    </source>
</reference>
<accession>A0A1I6NW52</accession>
<organism evidence="3 4">
    <name type="scientific">Streptomyces harbinensis</name>
    <dbReference type="NCBI Taxonomy" id="1176198"/>
    <lineage>
        <taxon>Bacteria</taxon>
        <taxon>Bacillati</taxon>
        <taxon>Actinomycetota</taxon>
        <taxon>Actinomycetes</taxon>
        <taxon>Kitasatosporales</taxon>
        <taxon>Streptomycetaceae</taxon>
        <taxon>Streptomyces</taxon>
    </lineage>
</organism>
<evidence type="ECO:0000313" key="3">
    <source>
        <dbReference type="EMBL" id="SFS32187.1"/>
    </source>
</evidence>
<gene>
    <name evidence="3" type="ORF">SAMN05444716_10193</name>
</gene>
<evidence type="ECO:0000313" key="4">
    <source>
        <dbReference type="Proteomes" id="UP000198873"/>
    </source>
</evidence>
<name>A0A1I6NW52_9ACTN</name>
<dbReference type="Proteomes" id="UP000198873">
    <property type="component" value="Unassembled WGS sequence"/>
</dbReference>
<dbReference type="STRING" id="1176198.SAMN05444716_10193"/>